<dbReference type="InterPro" id="IPR000595">
    <property type="entry name" value="cNMP-bd_dom"/>
</dbReference>
<dbReference type="InterPro" id="IPR018490">
    <property type="entry name" value="cNMP-bd_dom_sf"/>
</dbReference>
<dbReference type="EMBL" id="PDVP01000001">
    <property type="protein sequence ID" value="PHP68506.1"/>
    <property type="molecule type" value="Genomic_DNA"/>
</dbReference>
<keyword evidence="3" id="KW-1185">Reference proteome</keyword>
<dbReference type="InterPro" id="IPR050397">
    <property type="entry name" value="Env_Response_Regulators"/>
</dbReference>
<comment type="caution">
    <text evidence="2">The sequence shown here is derived from an EMBL/GenBank/DDBJ whole genome shotgun (WGS) entry which is preliminary data.</text>
</comment>
<dbReference type="SMART" id="SM00100">
    <property type="entry name" value="cNMP"/>
    <property type="match status" value="1"/>
</dbReference>
<protein>
    <submittedName>
        <fullName evidence="2">Cyclic nucleotide-binding protein</fullName>
    </submittedName>
</protein>
<feature type="domain" description="Cyclic nucleotide-binding" evidence="1">
    <location>
        <begin position="15"/>
        <end position="134"/>
    </location>
</feature>
<evidence type="ECO:0000313" key="2">
    <source>
        <dbReference type="EMBL" id="PHP68506.1"/>
    </source>
</evidence>
<evidence type="ECO:0000259" key="1">
    <source>
        <dbReference type="PROSITE" id="PS50042"/>
    </source>
</evidence>
<dbReference type="SUPFAM" id="SSF51206">
    <property type="entry name" value="cAMP-binding domain-like"/>
    <property type="match status" value="1"/>
</dbReference>
<organism evidence="2 3">
    <name type="scientific">Zhengella mangrovi</name>
    <dbReference type="NCBI Taxonomy" id="1982044"/>
    <lineage>
        <taxon>Bacteria</taxon>
        <taxon>Pseudomonadati</taxon>
        <taxon>Pseudomonadota</taxon>
        <taxon>Alphaproteobacteria</taxon>
        <taxon>Hyphomicrobiales</taxon>
        <taxon>Notoacmeibacteraceae</taxon>
        <taxon>Zhengella</taxon>
    </lineage>
</organism>
<dbReference type="CDD" id="cd00038">
    <property type="entry name" value="CAP_ED"/>
    <property type="match status" value="1"/>
</dbReference>
<dbReference type="Proteomes" id="UP000221168">
    <property type="component" value="Unassembled WGS sequence"/>
</dbReference>
<dbReference type="InterPro" id="IPR014710">
    <property type="entry name" value="RmlC-like_jellyroll"/>
</dbReference>
<dbReference type="Pfam" id="PF00027">
    <property type="entry name" value="cNMP_binding"/>
    <property type="match status" value="1"/>
</dbReference>
<dbReference type="PROSITE" id="PS50042">
    <property type="entry name" value="CNMP_BINDING_3"/>
    <property type="match status" value="1"/>
</dbReference>
<proteinExistence type="predicted"/>
<reference evidence="2 3" key="1">
    <citation type="submission" date="2017-10" db="EMBL/GenBank/DDBJ databases">
        <title>Sedimentibacterium mangrovi gen. nov., sp. nov., a novel member of family Phyllobacteriacea isolated from mangrove sediment.</title>
        <authorList>
            <person name="Liao H."/>
            <person name="Tian Y."/>
        </authorList>
    </citation>
    <scope>NUCLEOTIDE SEQUENCE [LARGE SCALE GENOMIC DNA]</scope>
    <source>
        <strain evidence="2 3">X9-2-2</strain>
    </source>
</reference>
<dbReference type="Gene3D" id="2.60.120.10">
    <property type="entry name" value="Jelly Rolls"/>
    <property type="match status" value="1"/>
</dbReference>
<evidence type="ECO:0000313" key="3">
    <source>
        <dbReference type="Proteomes" id="UP000221168"/>
    </source>
</evidence>
<dbReference type="PANTHER" id="PTHR24567">
    <property type="entry name" value="CRP FAMILY TRANSCRIPTIONAL REGULATORY PROTEIN"/>
    <property type="match status" value="1"/>
</dbReference>
<name>A0A2G1QSI9_9HYPH</name>
<sequence>MALDDDIRLIGSVGFFEGLTTEQLRLLAFGAESLRLSAGRELYREAAAADGAFIIVSGEIDLTTLKGNRLAVLRTVGPGTILSDLALIAPARRATGAVAKTDCELIRIGRTLFRRILTEYPETAVLLQERFARELQELTDQVARLESRFRD</sequence>
<dbReference type="GO" id="GO:0003700">
    <property type="term" value="F:DNA-binding transcription factor activity"/>
    <property type="evidence" value="ECO:0007669"/>
    <property type="project" value="TreeGrafter"/>
</dbReference>
<dbReference type="GO" id="GO:0005829">
    <property type="term" value="C:cytosol"/>
    <property type="evidence" value="ECO:0007669"/>
    <property type="project" value="TreeGrafter"/>
</dbReference>
<dbReference type="AlphaFoldDB" id="A0A2G1QSI9"/>
<dbReference type="OrthoDB" id="9807547at2"/>
<dbReference type="RefSeq" id="WP_099302611.1">
    <property type="nucleotide sequence ID" value="NZ_PDVP01000001.1"/>
</dbReference>
<dbReference type="PANTHER" id="PTHR24567:SF68">
    <property type="entry name" value="DNA-BINDING TRANSCRIPTIONAL DUAL REGULATOR CRP"/>
    <property type="match status" value="1"/>
</dbReference>
<gene>
    <name evidence="2" type="ORF">CSC94_00405</name>
</gene>
<accession>A0A2G1QSI9</accession>